<dbReference type="PANTHER" id="PTHR27003:SF303">
    <property type="entry name" value="TYROSINE KINASE FAMILY PROTEIN"/>
    <property type="match status" value="1"/>
</dbReference>
<dbReference type="AlphaFoldDB" id="A0AA86RNE9"/>
<dbReference type="EMBL" id="OY731398">
    <property type="protein sequence ID" value="CAJ1834724.1"/>
    <property type="molecule type" value="Genomic_DNA"/>
</dbReference>
<protein>
    <recommendedName>
        <fullName evidence="1">Protein kinase domain-containing protein</fullName>
    </recommendedName>
</protein>
<dbReference type="InterPro" id="IPR000719">
    <property type="entry name" value="Prot_kinase_dom"/>
</dbReference>
<proteinExistence type="predicted"/>
<dbReference type="InterPro" id="IPR001245">
    <property type="entry name" value="Ser-Thr/Tyr_kinase_cat_dom"/>
</dbReference>
<dbReference type="GO" id="GO:0004714">
    <property type="term" value="F:transmembrane receptor protein tyrosine kinase activity"/>
    <property type="evidence" value="ECO:0007669"/>
    <property type="project" value="InterPro"/>
</dbReference>
<dbReference type="Gene3D" id="1.10.510.10">
    <property type="entry name" value="Transferase(Phosphotransferase) domain 1"/>
    <property type="match status" value="2"/>
</dbReference>
<evidence type="ECO:0000313" key="3">
    <source>
        <dbReference type="Proteomes" id="UP001189624"/>
    </source>
</evidence>
<dbReference type="PROSITE" id="PS50011">
    <property type="entry name" value="PROTEIN_KINASE_DOM"/>
    <property type="match status" value="1"/>
</dbReference>
<sequence length="350" mass="39393">MFLNCLGMCCSKLTTNTNSSRRQFPTGFCDHQNEKILVYEYMSNGSLDKHLPGGKLSWKKRVEICIGVARGLHYLHTGAKRSIFNCILRASTILLDGNMEPKLAAFGLSVQGPRFNPKPQPKQINVDHIIGVVGYMPLEYVMDGTVTDKWDVFSFGLILLLVVCGMNYLRIVTERGFLEKPIEEMIDPDIKGKIASQCWEVFVGIMVRCLEYEQNERPAMGEDSATTETRRFLCISTCPMDLLSWKKRLQYLHAGPNRTVIHNIIGYIAVENYRDGIVTDKCDVHSFGVVLLLVLLGRESFVDVVDLLEEPAEENIGPNIKGKIAPQCWQVSTETNTGKIEVEIEHGMSL</sequence>
<dbReference type="GO" id="GO:0005524">
    <property type="term" value="F:ATP binding"/>
    <property type="evidence" value="ECO:0007669"/>
    <property type="project" value="InterPro"/>
</dbReference>
<dbReference type="Gramene" id="rna-AYBTSS11_LOCUS1496">
    <property type="protein sequence ID" value="CAJ1834724.1"/>
    <property type="gene ID" value="gene-AYBTSS11_LOCUS1496"/>
</dbReference>
<dbReference type="InterPro" id="IPR011009">
    <property type="entry name" value="Kinase-like_dom_sf"/>
</dbReference>
<accession>A0AA86RNE9</accession>
<evidence type="ECO:0000313" key="2">
    <source>
        <dbReference type="EMBL" id="CAJ1834724.1"/>
    </source>
</evidence>
<dbReference type="Pfam" id="PF07714">
    <property type="entry name" value="PK_Tyr_Ser-Thr"/>
    <property type="match status" value="1"/>
</dbReference>
<dbReference type="GO" id="GO:0009506">
    <property type="term" value="C:plasmodesma"/>
    <property type="evidence" value="ECO:0007669"/>
    <property type="project" value="TreeGrafter"/>
</dbReference>
<dbReference type="PANTHER" id="PTHR27003">
    <property type="entry name" value="OS07G0166700 PROTEIN"/>
    <property type="match status" value="1"/>
</dbReference>
<keyword evidence="3" id="KW-1185">Reference proteome</keyword>
<reference evidence="2" key="1">
    <citation type="submission" date="2023-10" db="EMBL/GenBank/DDBJ databases">
        <authorList>
            <person name="Domelevo Entfellner J.-B."/>
        </authorList>
    </citation>
    <scope>NUCLEOTIDE SEQUENCE</scope>
</reference>
<organism evidence="2 3">
    <name type="scientific">Sphenostylis stenocarpa</name>
    <dbReference type="NCBI Taxonomy" id="92480"/>
    <lineage>
        <taxon>Eukaryota</taxon>
        <taxon>Viridiplantae</taxon>
        <taxon>Streptophyta</taxon>
        <taxon>Embryophyta</taxon>
        <taxon>Tracheophyta</taxon>
        <taxon>Spermatophyta</taxon>
        <taxon>Magnoliopsida</taxon>
        <taxon>eudicotyledons</taxon>
        <taxon>Gunneridae</taxon>
        <taxon>Pentapetalae</taxon>
        <taxon>rosids</taxon>
        <taxon>fabids</taxon>
        <taxon>Fabales</taxon>
        <taxon>Fabaceae</taxon>
        <taxon>Papilionoideae</taxon>
        <taxon>50 kb inversion clade</taxon>
        <taxon>NPAAA clade</taxon>
        <taxon>indigoferoid/millettioid clade</taxon>
        <taxon>Phaseoleae</taxon>
        <taxon>Sphenostylis</taxon>
    </lineage>
</organism>
<name>A0AA86RNE9_9FABA</name>
<dbReference type="GO" id="GO:0005886">
    <property type="term" value="C:plasma membrane"/>
    <property type="evidence" value="ECO:0007669"/>
    <property type="project" value="TreeGrafter"/>
</dbReference>
<dbReference type="Proteomes" id="UP001189624">
    <property type="component" value="Chromosome 1"/>
</dbReference>
<dbReference type="SUPFAM" id="SSF56112">
    <property type="entry name" value="Protein kinase-like (PK-like)"/>
    <property type="match status" value="2"/>
</dbReference>
<dbReference type="InterPro" id="IPR045272">
    <property type="entry name" value="ANXUR1/2-like"/>
</dbReference>
<feature type="domain" description="Protein kinase" evidence="1">
    <location>
        <begin position="1"/>
        <end position="233"/>
    </location>
</feature>
<evidence type="ECO:0000259" key="1">
    <source>
        <dbReference type="PROSITE" id="PS50011"/>
    </source>
</evidence>
<gene>
    <name evidence="2" type="ORF">AYBTSS11_LOCUS1496</name>
</gene>